<evidence type="ECO:0000313" key="2">
    <source>
        <dbReference type="Proteomes" id="UP000241037"/>
    </source>
</evidence>
<evidence type="ECO:0000313" key="1">
    <source>
        <dbReference type="EMBL" id="ATW61894.1"/>
    </source>
</evidence>
<protein>
    <submittedName>
        <fullName evidence="1">Uncharacterized protein</fullName>
    </submittedName>
</protein>
<accession>A0A2H4PGZ5</accession>
<name>A0A2H4PGZ5_9CAUD</name>
<sequence>MASTTRHVGIKFSNSNRTYVYRVPSYWKYSPEIGDVVVIPGNVMFNNPRRAKVVEVHGMYGKPEYKERKNISYVELHDYLPKEERNGR</sequence>
<proteinExistence type="predicted"/>
<dbReference type="Proteomes" id="UP000241037">
    <property type="component" value="Segment"/>
</dbReference>
<dbReference type="EMBL" id="MG459987">
    <property type="protein sequence ID" value="ATW61894.1"/>
    <property type="molecule type" value="Genomic_DNA"/>
</dbReference>
<organism evidence="1 2">
    <name type="scientific">Klebsiella phage Sugarland</name>
    <dbReference type="NCBI Taxonomy" id="2053603"/>
    <lineage>
        <taxon>Viruses</taxon>
        <taxon>Duplodnaviria</taxon>
        <taxon>Heunggongvirae</taxon>
        <taxon>Uroviricota</taxon>
        <taxon>Caudoviricetes</taxon>
        <taxon>Demerecviridae</taxon>
        <taxon>Sugarlandvirus</taxon>
        <taxon>Sugarlandvirus sugarland</taxon>
    </lineage>
</organism>
<dbReference type="OrthoDB" id="37727at10239"/>
<keyword evidence="2" id="KW-1185">Reference proteome</keyword>
<reference evidence="1 2" key="1">
    <citation type="journal article" date="2018" name="Microbiol. Resour. Announc.">
        <title>Complete Genome Sequence of Klebsiella pneumoniae Siphophage Sugarland.</title>
        <authorList>
            <person name="Erickson S.G."/>
            <person name="Lessor L."/>
            <person name="O'Leary C.J."/>
            <person name="Gill J.J."/>
            <person name="Liu M."/>
        </authorList>
    </citation>
    <scope>NUCLEOTIDE SEQUENCE [LARGE SCALE GENOMIC DNA]</scope>
</reference>
<gene>
    <name evidence="1" type="ORF">CPT_Sugarland_057</name>
</gene>